<dbReference type="AlphaFoldDB" id="A0A2U2B7R4"/>
<protein>
    <submittedName>
        <fullName evidence="4">Uncharacterized protein</fullName>
    </submittedName>
</protein>
<comment type="caution">
    <text evidence="4">The sequence shown here is derived from an EMBL/GenBank/DDBJ whole genome shotgun (WGS) entry which is preliminary data.</text>
</comment>
<dbReference type="InterPro" id="IPR036942">
    <property type="entry name" value="Beta-barrel_TonB_sf"/>
</dbReference>
<dbReference type="OrthoDB" id="1264254at2"/>
<proteinExistence type="predicted"/>
<dbReference type="Gene3D" id="2.40.170.20">
    <property type="entry name" value="TonB-dependent receptor, beta-barrel domain"/>
    <property type="match status" value="1"/>
</dbReference>
<reference evidence="4 5" key="1">
    <citation type="submission" date="2018-05" db="EMBL/GenBank/DDBJ databases">
        <title>Marinilabilia rubrum sp. nov., isolated from saltern sediment.</title>
        <authorList>
            <person name="Zhang R."/>
        </authorList>
    </citation>
    <scope>NUCLEOTIDE SEQUENCE [LARGE SCALE GENOMIC DNA]</scope>
    <source>
        <strain evidence="4 5">WTE16</strain>
    </source>
</reference>
<dbReference type="GO" id="GO:0009279">
    <property type="term" value="C:cell outer membrane"/>
    <property type="evidence" value="ECO:0007669"/>
    <property type="project" value="UniProtKB-SubCell"/>
</dbReference>
<dbReference type="SUPFAM" id="SSF56935">
    <property type="entry name" value="Porins"/>
    <property type="match status" value="1"/>
</dbReference>
<dbReference type="RefSeq" id="WP_109264834.1">
    <property type="nucleotide sequence ID" value="NZ_QEWP01000009.1"/>
</dbReference>
<evidence type="ECO:0000313" key="4">
    <source>
        <dbReference type="EMBL" id="PWD99095.1"/>
    </source>
</evidence>
<keyword evidence="5" id="KW-1185">Reference proteome</keyword>
<evidence type="ECO:0000313" key="5">
    <source>
        <dbReference type="Proteomes" id="UP000244956"/>
    </source>
</evidence>
<sequence length="582" mass="66104">MKSFSILTLIFAFYIAIGVNAQEPLSQDVRVVREFDPTVSDAMKINQMPEREDTIEVSPEFNYNVMGHALVGNPDVESLKAARLARRRKGDLFPSYVRGGLGNYQTLFGDIFYNITRNEEFAFALHLGQQSSWGKLELEDGSDSEAPYHQTDGSLYLRHFFDDKTLEFDLDFDRYAYEYYGFHNVDPSVLYDPNDSDDAISGENLIPDRKQRQTAFDLHIGLLGQQADEDETRYHVGFDYGAFNNYTGVGENVFELSGDLKLPFSNMALYVNGGAAYRNVHKPSGDDKMPDLWTFDDREQIFLTMDPRLVIPGEKLNLEVGVNLTGEFAETEDFYLSPHVKGELVIAEGIVSTFMGMTGEVHEDSYRAIMEENPFVSPDQLVETAHSNIRGFAGVKGNFSSATSFTARLDYEFIENEHFFVNRFFPFSGSETQFGMSNLFTPVYDDVTLLTLSGELLVRPVRELDVVLKGAYYGWQTDVLAEAWHKPEMEISIRAGYIFSEELRVDAAFNVLGERKALDLNSPDGFKQLDAVTDFNLGADYQFNKRLHFFGRIQNIFAAKYYRWSGYPMQGINFRVGAGYSF</sequence>
<evidence type="ECO:0000256" key="2">
    <source>
        <dbReference type="ARBA" id="ARBA00023136"/>
    </source>
</evidence>
<comment type="subcellular location">
    <subcellularLocation>
        <location evidence="1">Cell outer membrane</location>
    </subcellularLocation>
</comment>
<dbReference type="EMBL" id="QEWP01000009">
    <property type="protein sequence ID" value="PWD99095.1"/>
    <property type="molecule type" value="Genomic_DNA"/>
</dbReference>
<dbReference type="Proteomes" id="UP000244956">
    <property type="component" value="Unassembled WGS sequence"/>
</dbReference>
<keyword evidence="2" id="KW-0472">Membrane</keyword>
<organism evidence="4 5">
    <name type="scientific">Marinilabilia rubra</name>
    <dbReference type="NCBI Taxonomy" id="2162893"/>
    <lineage>
        <taxon>Bacteria</taxon>
        <taxon>Pseudomonadati</taxon>
        <taxon>Bacteroidota</taxon>
        <taxon>Bacteroidia</taxon>
        <taxon>Marinilabiliales</taxon>
        <taxon>Marinilabiliaceae</taxon>
        <taxon>Marinilabilia</taxon>
    </lineage>
</organism>
<keyword evidence="3" id="KW-0998">Cell outer membrane</keyword>
<evidence type="ECO:0000256" key="3">
    <source>
        <dbReference type="ARBA" id="ARBA00023237"/>
    </source>
</evidence>
<gene>
    <name evidence="4" type="ORF">DDZ16_12635</name>
</gene>
<accession>A0A2U2B7R4</accession>
<evidence type="ECO:0000256" key="1">
    <source>
        <dbReference type="ARBA" id="ARBA00004442"/>
    </source>
</evidence>
<name>A0A2U2B7R4_9BACT</name>